<dbReference type="CDD" id="cd04647">
    <property type="entry name" value="LbH_MAT_like"/>
    <property type="match status" value="1"/>
</dbReference>
<dbReference type="AlphaFoldDB" id="A0A7X5XWK5"/>
<dbReference type="InterPro" id="IPR011004">
    <property type="entry name" value="Trimer_LpxA-like_sf"/>
</dbReference>
<dbReference type="PANTHER" id="PTHR23416:SF23">
    <property type="entry name" value="ACETYLTRANSFERASE C18B11.09C-RELATED"/>
    <property type="match status" value="1"/>
</dbReference>
<gene>
    <name evidence="3" type="ORF">GGR89_000998</name>
</gene>
<dbReference type="RefSeq" id="WP_125972874.1">
    <property type="nucleotide sequence ID" value="NZ_BAAADY010000021.1"/>
</dbReference>
<dbReference type="GO" id="GO:0008374">
    <property type="term" value="F:O-acyltransferase activity"/>
    <property type="evidence" value="ECO:0007669"/>
    <property type="project" value="TreeGrafter"/>
</dbReference>
<reference evidence="3 4" key="1">
    <citation type="submission" date="2020-03" db="EMBL/GenBank/DDBJ databases">
        <title>Genomic Encyclopedia of Type Strains, Phase IV (KMG-IV): sequencing the most valuable type-strain genomes for metagenomic binning, comparative biology and taxonomic classification.</title>
        <authorList>
            <person name="Goeker M."/>
        </authorList>
    </citation>
    <scope>NUCLEOTIDE SEQUENCE [LARGE SCALE GENOMIC DNA]</scope>
    <source>
        <strain evidence="3 4">DSM 7225</strain>
    </source>
</reference>
<dbReference type="Proteomes" id="UP000531251">
    <property type="component" value="Unassembled WGS sequence"/>
</dbReference>
<dbReference type="InterPro" id="IPR051159">
    <property type="entry name" value="Hexapeptide_acetyltransf"/>
</dbReference>
<keyword evidence="4" id="KW-1185">Reference proteome</keyword>
<evidence type="ECO:0000313" key="4">
    <source>
        <dbReference type="Proteomes" id="UP000531251"/>
    </source>
</evidence>
<sequence length="169" mass="17757">MAKFGAAALIRRKLRRYAVEIYRLYLNKFWGMHIAEGCAISLSSKLDKAHPDGVWIGKDTAVSFGAAILTHDYVRRMHLKTIIGERCQIGAHSIIFPGVKIGDGCIISAGSVVMRDIPDGCLAGGNPARVMEKGIVTGQWGLILSRASADAAAAAAAAPPAASTPADAA</sequence>
<proteinExistence type="inferred from homology"/>
<comment type="similarity">
    <text evidence="1">Belongs to the transferase hexapeptide repeat family.</text>
</comment>
<dbReference type="PANTHER" id="PTHR23416">
    <property type="entry name" value="SIALIC ACID SYNTHASE-RELATED"/>
    <property type="match status" value="1"/>
</dbReference>
<dbReference type="EMBL" id="JAATJB010000002">
    <property type="protein sequence ID" value="NJB96698.1"/>
    <property type="molecule type" value="Genomic_DNA"/>
</dbReference>
<dbReference type="GO" id="GO:0005829">
    <property type="term" value="C:cytosol"/>
    <property type="evidence" value="ECO:0007669"/>
    <property type="project" value="TreeGrafter"/>
</dbReference>
<dbReference type="SUPFAM" id="SSF51161">
    <property type="entry name" value="Trimeric LpxA-like enzymes"/>
    <property type="match status" value="1"/>
</dbReference>
<dbReference type="Gene3D" id="2.160.10.10">
    <property type="entry name" value="Hexapeptide repeat proteins"/>
    <property type="match status" value="1"/>
</dbReference>
<dbReference type="Pfam" id="PF14602">
    <property type="entry name" value="Hexapep_2"/>
    <property type="match status" value="1"/>
</dbReference>
<accession>A0A7X5XWK5</accession>
<name>A0A7X5XWK5_9SPHN</name>
<evidence type="ECO:0000256" key="2">
    <source>
        <dbReference type="ARBA" id="ARBA00022679"/>
    </source>
</evidence>
<evidence type="ECO:0000313" key="3">
    <source>
        <dbReference type="EMBL" id="NJB96698.1"/>
    </source>
</evidence>
<dbReference type="InterPro" id="IPR001451">
    <property type="entry name" value="Hexapep"/>
</dbReference>
<comment type="caution">
    <text evidence="3">The sequence shown here is derived from an EMBL/GenBank/DDBJ whole genome shotgun (WGS) entry which is preliminary data.</text>
</comment>
<keyword evidence="2 3" id="KW-0808">Transferase</keyword>
<organism evidence="3 4">
    <name type="scientific">Sphingomonas trueperi</name>
    <dbReference type="NCBI Taxonomy" id="53317"/>
    <lineage>
        <taxon>Bacteria</taxon>
        <taxon>Pseudomonadati</taxon>
        <taxon>Pseudomonadota</taxon>
        <taxon>Alphaproteobacteria</taxon>
        <taxon>Sphingomonadales</taxon>
        <taxon>Sphingomonadaceae</taxon>
        <taxon>Sphingomonas</taxon>
    </lineage>
</organism>
<evidence type="ECO:0000256" key="1">
    <source>
        <dbReference type="ARBA" id="ARBA00007274"/>
    </source>
</evidence>
<protein>
    <submittedName>
        <fullName evidence="3">Acetyltransferase-like isoleucine patch superfamily enzyme</fullName>
    </submittedName>
</protein>